<dbReference type="AlphaFoldDB" id="A0A9P0PW66"/>
<comment type="caution">
    <text evidence="1">The sequence shown here is derived from an EMBL/GenBank/DDBJ whole genome shotgun (WGS) entry which is preliminary data.</text>
</comment>
<name>A0A9P0PW66_ACAOB</name>
<evidence type="ECO:0000313" key="2">
    <source>
        <dbReference type="Proteomes" id="UP001152888"/>
    </source>
</evidence>
<keyword evidence="2" id="KW-1185">Reference proteome</keyword>
<reference evidence="1" key="1">
    <citation type="submission" date="2022-03" db="EMBL/GenBank/DDBJ databases">
        <authorList>
            <person name="Sayadi A."/>
        </authorList>
    </citation>
    <scope>NUCLEOTIDE SEQUENCE</scope>
</reference>
<accession>A0A9P0PW66</accession>
<proteinExistence type="predicted"/>
<gene>
    <name evidence="1" type="ORF">ACAOBT_LOCUS23079</name>
</gene>
<evidence type="ECO:0000313" key="1">
    <source>
        <dbReference type="EMBL" id="CAH1996187.1"/>
    </source>
</evidence>
<sequence>MVQKCQFQNLQNTYPELSSESNDEQTDDDIGFEDTVRINQPKPFTQGELNDPTRDLCPSKESAQFLGSRLRENNLLATGTTIYWYRVREEELRIFLNKIKTQHMISPRTEAKWQQWYEEVESDVGSELDINDAASEHSLHATNTEQSSDSDDEDICLPLSLPALKKIPHFTGKDGTPWKNCTKTRIHYIFGKRAYKTTRDETSSPYKYFFSSWTKNSIDYWHSKKNTPPQNPEQKPRYEVDQTLQSLFYEGFYCTRSDKYNNAKE</sequence>
<protein>
    <submittedName>
        <fullName evidence="1">Uncharacterized protein</fullName>
    </submittedName>
</protein>
<dbReference type="EMBL" id="CAKOFQ010007252">
    <property type="protein sequence ID" value="CAH1996187.1"/>
    <property type="molecule type" value="Genomic_DNA"/>
</dbReference>
<dbReference type="OrthoDB" id="6779804at2759"/>
<organism evidence="1 2">
    <name type="scientific">Acanthoscelides obtectus</name>
    <name type="common">Bean weevil</name>
    <name type="synonym">Bruchus obtectus</name>
    <dbReference type="NCBI Taxonomy" id="200917"/>
    <lineage>
        <taxon>Eukaryota</taxon>
        <taxon>Metazoa</taxon>
        <taxon>Ecdysozoa</taxon>
        <taxon>Arthropoda</taxon>
        <taxon>Hexapoda</taxon>
        <taxon>Insecta</taxon>
        <taxon>Pterygota</taxon>
        <taxon>Neoptera</taxon>
        <taxon>Endopterygota</taxon>
        <taxon>Coleoptera</taxon>
        <taxon>Polyphaga</taxon>
        <taxon>Cucujiformia</taxon>
        <taxon>Chrysomeloidea</taxon>
        <taxon>Chrysomelidae</taxon>
        <taxon>Bruchinae</taxon>
        <taxon>Bruchini</taxon>
        <taxon>Acanthoscelides</taxon>
    </lineage>
</organism>
<dbReference type="Proteomes" id="UP001152888">
    <property type="component" value="Unassembled WGS sequence"/>
</dbReference>